<organism evidence="3 4">
    <name type="scientific">Nothophoma quercina</name>
    <dbReference type="NCBI Taxonomy" id="749835"/>
    <lineage>
        <taxon>Eukaryota</taxon>
        <taxon>Fungi</taxon>
        <taxon>Dikarya</taxon>
        <taxon>Ascomycota</taxon>
        <taxon>Pezizomycotina</taxon>
        <taxon>Dothideomycetes</taxon>
        <taxon>Pleosporomycetidae</taxon>
        <taxon>Pleosporales</taxon>
        <taxon>Pleosporineae</taxon>
        <taxon>Didymellaceae</taxon>
        <taxon>Nothophoma</taxon>
    </lineage>
</organism>
<evidence type="ECO:0000313" key="3">
    <source>
        <dbReference type="EMBL" id="KAL1601021.1"/>
    </source>
</evidence>
<accession>A0ABR3R9C5</accession>
<feature type="region of interest" description="Disordered" evidence="1">
    <location>
        <begin position="130"/>
        <end position="151"/>
    </location>
</feature>
<sequence>MWLYPEPSLLPNTAHGKAWSSCNVVRNSQMVIMGGQFANTSYTPCDDPEQRGQHGLLLGQENAEVNPPKIQWWWRLMPEFNSYRVPDKIVSLVGGSIDGHATKTAPLQGWTTPSLSAYFHNGINYVPPRTATRAVPDATGQPTGQPAPSGPNVGAIAGGTVGGVMALAALITAVLLCLRRRRKGKPVPTSSPELDNATKSELDGFSQKMSLTPAHSPHSPSNTNNSWSGEQHYYHPSPPQQWVQQGIHTYNQPYYPPPDGFSPSELPDVRSPARTNAELSNVRSPTGGGSLAPVRELL</sequence>
<keyword evidence="2" id="KW-0812">Transmembrane</keyword>
<evidence type="ECO:0000256" key="2">
    <source>
        <dbReference type="SAM" id="Phobius"/>
    </source>
</evidence>
<name>A0ABR3R9C5_9PLEO</name>
<evidence type="ECO:0000256" key="1">
    <source>
        <dbReference type="SAM" id="MobiDB-lite"/>
    </source>
</evidence>
<evidence type="ECO:0000313" key="4">
    <source>
        <dbReference type="Proteomes" id="UP001521222"/>
    </source>
</evidence>
<gene>
    <name evidence="3" type="ORF">SLS59_005689</name>
</gene>
<feature type="compositionally biased region" description="Low complexity" evidence="1">
    <location>
        <begin position="212"/>
        <end position="228"/>
    </location>
</feature>
<feature type="compositionally biased region" description="Polar residues" evidence="1">
    <location>
        <begin position="240"/>
        <end position="252"/>
    </location>
</feature>
<comment type="caution">
    <text evidence="3">The sequence shown here is derived from an EMBL/GenBank/DDBJ whole genome shotgun (WGS) entry which is preliminary data.</text>
</comment>
<feature type="region of interest" description="Disordered" evidence="1">
    <location>
        <begin position="208"/>
        <end position="298"/>
    </location>
</feature>
<protein>
    <submittedName>
        <fullName evidence="3">Uncharacterized protein</fullName>
    </submittedName>
</protein>
<keyword evidence="4" id="KW-1185">Reference proteome</keyword>
<feature type="transmembrane region" description="Helical" evidence="2">
    <location>
        <begin position="155"/>
        <end position="178"/>
    </location>
</feature>
<keyword evidence="2" id="KW-0472">Membrane</keyword>
<keyword evidence="2" id="KW-1133">Transmembrane helix</keyword>
<proteinExistence type="predicted"/>
<feature type="compositionally biased region" description="Polar residues" evidence="1">
    <location>
        <begin position="273"/>
        <end position="284"/>
    </location>
</feature>
<reference evidence="3 4" key="1">
    <citation type="submission" date="2024-02" db="EMBL/GenBank/DDBJ databases">
        <title>De novo assembly and annotation of 12 fungi associated with fruit tree decline syndrome in Ontario, Canada.</title>
        <authorList>
            <person name="Sulman M."/>
            <person name="Ellouze W."/>
            <person name="Ilyukhin E."/>
        </authorList>
    </citation>
    <scope>NUCLEOTIDE SEQUENCE [LARGE SCALE GENOMIC DNA]</scope>
    <source>
        <strain evidence="3 4">M97-236</strain>
    </source>
</reference>
<dbReference type="Proteomes" id="UP001521222">
    <property type="component" value="Unassembled WGS sequence"/>
</dbReference>
<dbReference type="EMBL" id="JAKIXB020000017">
    <property type="protein sequence ID" value="KAL1601021.1"/>
    <property type="molecule type" value="Genomic_DNA"/>
</dbReference>
<dbReference type="CDD" id="cd12087">
    <property type="entry name" value="TM_EGFR-like"/>
    <property type="match status" value="1"/>
</dbReference>